<keyword evidence="5 8" id="KW-1133">Transmembrane helix</keyword>
<feature type="compositionally biased region" description="Pro residues" evidence="7">
    <location>
        <begin position="370"/>
        <end position="383"/>
    </location>
</feature>
<keyword evidence="4 8" id="KW-0812">Transmembrane</keyword>
<feature type="domain" description="Mechanosensitive ion channel MscS" evidence="9">
    <location>
        <begin position="133"/>
        <end position="197"/>
    </location>
</feature>
<keyword evidence="3" id="KW-1003">Cell membrane</keyword>
<dbReference type="SUPFAM" id="SSF50182">
    <property type="entry name" value="Sm-like ribonucleoproteins"/>
    <property type="match status" value="1"/>
</dbReference>
<dbReference type="AlphaFoldDB" id="A0AAU7GC15"/>
<name>A0AAU7GC15_9MICO</name>
<dbReference type="Gene3D" id="3.30.70.100">
    <property type="match status" value="1"/>
</dbReference>
<evidence type="ECO:0000256" key="6">
    <source>
        <dbReference type="ARBA" id="ARBA00023136"/>
    </source>
</evidence>
<dbReference type="Gene3D" id="2.30.30.60">
    <property type="match status" value="1"/>
</dbReference>
<feature type="transmembrane region" description="Helical" evidence="8">
    <location>
        <begin position="115"/>
        <end position="135"/>
    </location>
</feature>
<keyword evidence="6 8" id="KW-0472">Membrane</keyword>
<dbReference type="GO" id="GO:0008381">
    <property type="term" value="F:mechanosensitive monoatomic ion channel activity"/>
    <property type="evidence" value="ECO:0007669"/>
    <property type="project" value="InterPro"/>
</dbReference>
<sequence length="403" mass="42627">MSILKANFWTDFGSWAASTGWTLLHVVLIIVGAFLISWILRVIIRHVVRQIVSGVKKGQSVTDTQALVASPLAAVRVVQRTRTLGSVLSNIVNVAVGIIAIVLVFGVVAPGAAGSLALLTAAIGAGLGFGAQNIVRDVLNGLFMVMEDQLGVGDVVDLGPATGVVEAVGIRVTQVRDVNGTLWFVRNGEILRVGNLSQGWSRVIVDLAVPYDADIEAVQNAMMEAATALATSPKWRSRILEKPELWGLESVSDEAMVIRIVLKTRTTAKDDVSRELRLRLKQAADQLGVKLPSLEAVVLSGFDSAGSVTGAKPPRTRPTPAVPEKPLKGRKARAAAKSRTSVPDPGAIRIHPAVETPPPATPKPRTAKPPVAPKPPTAAPKPDQPTTDKPTTDKPTTDQPPAE</sequence>
<protein>
    <submittedName>
        <fullName evidence="10">Mechanosensitive ion channel family protein</fullName>
    </submittedName>
</protein>
<dbReference type="FunFam" id="2.30.30.60:FF:000001">
    <property type="entry name" value="MscS Mechanosensitive ion channel"/>
    <property type="match status" value="1"/>
</dbReference>
<accession>A0AAU7GC15</accession>
<dbReference type="RefSeq" id="WP_348787569.1">
    <property type="nucleotide sequence ID" value="NZ_CP157390.1"/>
</dbReference>
<proteinExistence type="inferred from homology"/>
<dbReference type="InterPro" id="IPR023408">
    <property type="entry name" value="MscS_beta-dom_sf"/>
</dbReference>
<evidence type="ECO:0000256" key="5">
    <source>
        <dbReference type="ARBA" id="ARBA00022989"/>
    </source>
</evidence>
<evidence type="ECO:0000256" key="3">
    <source>
        <dbReference type="ARBA" id="ARBA00022475"/>
    </source>
</evidence>
<dbReference type="PANTHER" id="PTHR30460:SF0">
    <property type="entry name" value="MODERATE CONDUCTANCE MECHANOSENSITIVE CHANNEL YBIO"/>
    <property type="match status" value="1"/>
</dbReference>
<dbReference type="SUPFAM" id="SSF82689">
    <property type="entry name" value="Mechanosensitive channel protein MscS (YggB), C-terminal domain"/>
    <property type="match status" value="1"/>
</dbReference>
<dbReference type="PANTHER" id="PTHR30460">
    <property type="entry name" value="MODERATE CONDUCTANCE MECHANOSENSITIVE CHANNEL YBIO"/>
    <property type="match status" value="1"/>
</dbReference>
<dbReference type="EMBL" id="CP157390">
    <property type="protein sequence ID" value="XBM47598.1"/>
    <property type="molecule type" value="Genomic_DNA"/>
</dbReference>
<gene>
    <name evidence="10" type="ORF">AAME72_16195</name>
</gene>
<comment type="subcellular location">
    <subcellularLocation>
        <location evidence="1">Cell membrane</location>
        <topology evidence="1">Multi-pass membrane protein</topology>
    </subcellularLocation>
</comment>
<evidence type="ECO:0000259" key="9">
    <source>
        <dbReference type="Pfam" id="PF00924"/>
    </source>
</evidence>
<feature type="region of interest" description="Disordered" evidence="7">
    <location>
        <begin position="304"/>
        <end position="403"/>
    </location>
</feature>
<dbReference type="Pfam" id="PF00924">
    <property type="entry name" value="MS_channel_2nd"/>
    <property type="match status" value="1"/>
</dbReference>
<evidence type="ECO:0000256" key="7">
    <source>
        <dbReference type="SAM" id="MobiDB-lite"/>
    </source>
</evidence>
<reference evidence="10" key="1">
    <citation type="submission" date="2024-05" db="EMBL/GenBank/DDBJ databases">
        <title>The Natural Products Discovery Center: Release of the First 8490 Sequenced Strains for Exploring Actinobacteria Biosynthetic Diversity.</title>
        <authorList>
            <person name="Kalkreuter E."/>
            <person name="Kautsar S.A."/>
            <person name="Yang D."/>
            <person name="Bader C.D."/>
            <person name="Teijaro C.N."/>
            <person name="Fluegel L."/>
            <person name="Davis C.M."/>
            <person name="Simpson J.R."/>
            <person name="Lauterbach L."/>
            <person name="Steele A.D."/>
            <person name="Gui C."/>
            <person name="Meng S."/>
            <person name="Li G."/>
            <person name="Viehrig K."/>
            <person name="Ye F."/>
            <person name="Su P."/>
            <person name="Kiefer A.F."/>
            <person name="Nichols A."/>
            <person name="Cepeda A.J."/>
            <person name="Yan W."/>
            <person name="Fan B."/>
            <person name="Jiang Y."/>
            <person name="Adhikari A."/>
            <person name="Zheng C.-J."/>
            <person name="Schuster L."/>
            <person name="Cowan T.M."/>
            <person name="Smanski M.J."/>
            <person name="Chevrette M.G."/>
            <person name="de Carvalho L.P.S."/>
            <person name="Shen B."/>
        </authorList>
    </citation>
    <scope>NUCLEOTIDE SEQUENCE</scope>
    <source>
        <strain evidence="10">NPDC080035</strain>
    </source>
</reference>
<dbReference type="InterPro" id="IPR006685">
    <property type="entry name" value="MscS_channel_2nd"/>
</dbReference>
<dbReference type="Gene3D" id="1.10.287.1260">
    <property type="match status" value="1"/>
</dbReference>
<dbReference type="InterPro" id="IPR010920">
    <property type="entry name" value="LSM_dom_sf"/>
</dbReference>
<evidence type="ECO:0000256" key="1">
    <source>
        <dbReference type="ARBA" id="ARBA00004651"/>
    </source>
</evidence>
<dbReference type="InterPro" id="IPR011066">
    <property type="entry name" value="MscS_channel_C_sf"/>
</dbReference>
<dbReference type="InterPro" id="IPR045276">
    <property type="entry name" value="YbiO_bact"/>
</dbReference>
<dbReference type="GO" id="GO:0005886">
    <property type="term" value="C:plasma membrane"/>
    <property type="evidence" value="ECO:0007669"/>
    <property type="project" value="UniProtKB-SubCell"/>
</dbReference>
<evidence type="ECO:0000256" key="2">
    <source>
        <dbReference type="ARBA" id="ARBA00008017"/>
    </source>
</evidence>
<organism evidence="10">
    <name type="scientific">Leifsonia sp. NPDC080035</name>
    <dbReference type="NCBI Taxonomy" id="3143936"/>
    <lineage>
        <taxon>Bacteria</taxon>
        <taxon>Bacillati</taxon>
        <taxon>Actinomycetota</taxon>
        <taxon>Actinomycetes</taxon>
        <taxon>Micrococcales</taxon>
        <taxon>Microbacteriaceae</taxon>
        <taxon>Leifsonia</taxon>
    </lineage>
</organism>
<evidence type="ECO:0000313" key="10">
    <source>
        <dbReference type="EMBL" id="XBM47598.1"/>
    </source>
</evidence>
<feature type="transmembrane region" description="Helical" evidence="8">
    <location>
        <begin position="87"/>
        <end position="109"/>
    </location>
</feature>
<comment type="similarity">
    <text evidence="2">Belongs to the MscS (TC 1.A.23) family.</text>
</comment>
<evidence type="ECO:0000256" key="8">
    <source>
        <dbReference type="SAM" id="Phobius"/>
    </source>
</evidence>
<evidence type="ECO:0000256" key="4">
    <source>
        <dbReference type="ARBA" id="ARBA00022692"/>
    </source>
</evidence>
<feature type="transmembrane region" description="Helical" evidence="8">
    <location>
        <begin position="20"/>
        <end position="40"/>
    </location>
</feature>